<dbReference type="PIRSF" id="PIRSF010386">
    <property type="entry name" value="RocB"/>
    <property type="match status" value="1"/>
</dbReference>
<evidence type="ECO:0000256" key="1">
    <source>
        <dbReference type="ARBA" id="ARBA00001947"/>
    </source>
</evidence>
<proteinExistence type="predicted"/>
<sequence>MKESNNIINMLKFFVSIQSDTHTEMEIDIENAILKHISNIPYFDTTGNYGMEKIPTDDLGRSIVWALKKGSSDKTIILLNHHDVVDVNDYGNLKNIAHDTESIEKNLKNIKLSEEITTDLLSEEWIFGRGTADMKGGMCIQLKVLEDFSEDNKCDVNILFLSVPDEETLSVGMRHAGILLKNLEEKYHLKYSLIINSEPHSREDKNIPVIYEGSVGKTMITVYVRGVKSHIGEIFNGFNPNLILSKIICNTEINSELCDRDLGEIAPPPSWSFARDFKECYDASIPESAGGFLSFLTLTKTPKDILSIMKKICADSLLESMESYNKNADIFYGDSEHRCSFPINVKLYDEFLSDAIKNDKDKVENVLEKIYARISESIKDGKISMPESNFEIIKEIMNFTQYSGPTVVIAISPPYYPHISNDKFEHLDAKVREVSNSLNEINLLLYGSNIKKKHYFMGISDLSYAALQNYEATVPYIKNNMPLWNYDLYSIPFETINSLSIPVVNIGPWGKDLHKFTERVYIKDLNTNTYTLINELIKKLFS</sequence>
<gene>
    <name evidence="2" type="ORF">J2Z76_000385</name>
</gene>
<evidence type="ECO:0000313" key="3">
    <source>
        <dbReference type="Proteomes" id="UP001519342"/>
    </source>
</evidence>
<dbReference type="InterPro" id="IPR012166">
    <property type="entry name" value="Uncharacterised_RocB"/>
</dbReference>
<dbReference type="InterPro" id="IPR002933">
    <property type="entry name" value="Peptidase_M20"/>
</dbReference>
<reference evidence="2 3" key="1">
    <citation type="submission" date="2021-03" db="EMBL/GenBank/DDBJ databases">
        <title>Genomic Encyclopedia of Type Strains, Phase IV (KMG-IV): sequencing the most valuable type-strain genomes for metagenomic binning, comparative biology and taxonomic classification.</title>
        <authorList>
            <person name="Goeker M."/>
        </authorList>
    </citation>
    <scope>NUCLEOTIDE SEQUENCE [LARGE SCALE GENOMIC DNA]</scope>
    <source>
        <strain evidence="2 3">DSM 24004</strain>
    </source>
</reference>
<dbReference type="Proteomes" id="UP001519342">
    <property type="component" value="Unassembled WGS sequence"/>
</dbReference>
<protein>
    <submittedName>
        <fullName evidence="2">Arginine utilization protein RocB</fullName>
    </submittedName>
</protein>
<accession>A0ABS4GA15</accession>
<evidence type="ECO:0000313" key="2">
    <source>
        <dbReference type="EMBL" id="MBP1924532.1"/>
    </source>
</evidence>
<comment type="cofactor">
    <cofactor evidence="1">
        <name>Zn(2+)</name>
        <dbReference type="ChEBI" id="CHEBI:29105"/>
    </cofactor>
</comment>
<dbReference type="PANTHER" id="PTHR42994">
    <property type="entry name" value="PEPTIDASE T"/>
    <property type="match status" value="1"/>
</dbReference>
<organism evidence="2 3">
    <name type="scientific">Sedimentibacter acidaminivorans</name>
    <dbReference type="NCBI Taxonomy" id="913099"/>
    <lineage>
        <taxon>Bacteria</taxon>
        <taxon>Bacillati</taxon>
        <taxon>Bacillota</taxon>
        <taxon>Tissierellia</taxon>
        <taxon>Sedimentibacter</taxon>
    </lineage>
</organism>
<comment type="caution">
    <text evidence="2">The sequence shown here is derived from an EMBL/GenBank/DDBJ whole genome shotgun (WGS) entry which is preliminary data.</text>
</comment>
<keyword evidence="3" id="KW-1185">Reference proteome</keyword>
<name>A0ABS4GA15_9FIRM</name>
<dbReference type="Gene3D" id="3.40.630.10">
    <property type="entry name" value="Zn peptidases"/>
    <property type="match status" value="1"/>
</dbReference>
<dbReference type="EMBL" id="JAGGKS010000001">
    <property type="protein sequence ID" value="MBP1924532.1"/>
    <property type="molecule type" value="Genomic_DNA"/>
</dbReference>
<dbReference type="SUPFAM" id="SSF53187">
    <property type="entry name" value="Zn-dependent exopeptidases"/>
    <property type="match status" value="1"/>
</dbReference>
<dbReference type="Pfam" id="PF01546">
    <property type="entry name" value="Peptidase_M20"/>
    <property type="match status" value="1"/>
</dbReference>
<dbReference type="PANTHER" id="PTHR42994:SF2">
    <property type="entry name" value="PEPTIDASE"/>
    <property type="match status" value="1"/>
</dbReference>
<dbReference type="RefSeq" id="WP_209510284.1">
    <property type="nucleotide sequence ID" value="NZ_JAGGKS010000001.1"/>
</dbReference>